<feature type="compositionally biased region" description="Basic and acidic residues" evidence="1">
    <location>
        <begin position="801"/>
        <end position="815"/>
    </location>
</feature>
<name>A0A1M2V573_TRAPU</name>
<feature type="compositionally biased region" description="Polar residues" evidence="1">
    <location>
        <begin position="147"/>
        <end position="166"/>
    </location>
</feature>
<dbReference type="STRING" id="154538.A0A1M2V573"/>
<dbReference type="OMA" id="WHHDGPY"/>
<accession>A0A1M2V573</accession>
<feature type="compositionally biased region" description="Pro residues" evidence="1">
    <location>
        <begin position="583"/>
        <end position="594"/>
    </location>
</feature>
<sequence>MILNPNFYHHDRGDFSQDSLPHLLPRPPFPHQAPVGFSYSGPQYPVFQRPFSTSYPSQGLSHSQQQQSFMLQHRSAPPPARPFQPSLLNDPAFSPDPRSNPYFFTMNDREEIYPVSLSDSLSDYDSVAPDEESEIDHDNLPPRMRMLQNSDSKAQPPSQHLRSQSVPYPPIAPPDENLSRSYSTRVIPVPPPISRASASGGPYQQPSFQERSREDLPQNAPGPSSVYTSAFTAPRDLWQPPPPYSESESGSSSSSSLPLHQTPASSSSHLPREAQRSTSSLALSQAYAFEKSSPSRSQPLESEPGPSKSQPRAQATSSNGYPADNKSQPVVLRPPANQRNVSAPDLHPPPPQTELPPRPSTVPIATPTNSSVSAPVAQRKRSKNASTSAIARDLDRIDELDESDPLGFAWHHDGPYEAIAKANSSHNQEQTASGSKRTEPPKRKPVQYGSVAVGVAPGQIFPSNSQYQPPTQRDVAQLAETMPPGSLPSSPLMQVPVQRRLPPSGVLPSSPAYHNNRHMSVMPTEQQQQQSPRTPHPPSPIQAQRSRHTEQPEPSPPLPNPYSPGADSRFPDGVQNQRNSPPRNSPPRNSPPRNSPSRNSPPHTRTPSAVPGRPELPSSSVVPHPDISLPPPQQAKSSASLLPRHIPKRLVMPAPLQPNQQQAPQQAPDGRSAAHVEVLAQRHVSQPPPAAPSMLSSQQSRAQDIPFGQGPKVLRKRHTTGGVPLSLPVPLQMPMAQGAEIPASNTTAALFAARVRFAEPPREETKEERKKREKEQAKREKEREKMEKARAKEQPGVVVRDQVREAEVAREREMARAQPSAKASAGRKLSKRR</sequence>
<feature type="compositionally biased region" description="Polar residues" evidence="1">
    <location>
        <begin position="461"/>
        <end position="471"/>
    </location>
</feature>
<gene>
    <name evidence="2" type="ORF">TRAPUB_6712</name>
</gene>
<comment type="caution">
    <text evidence="2">The sequence shown here is derived from an EMBL/GenBank/DDBJ whole genome shotgun (WGS) entry which is preliminary data.</text>
</comment>
<dbReference type="Proteomes" id="UP000184267">
    <property type="component" value="Unassembled WGS sequence"/>
</dbReference>
<evidence type="ECO:0000256" key="1">
    <source>
        <dbReference type="SAM" id="MobiDB-lite"/>
    </source>
</evidence>
<feature type="compositionally biased region" description="Polar residues" evidence="1">
    <location>
        <begin position="523"/>
        <end position="533"/>
    </location>
</feature>
<feature type="compositionally biased region" description="Low complexity" evidence="1">
    <location>
        <begin position="653"/>
        <end position="668"/>
    </location>
</feature>
<feature type="compositionally biased region" description="Pro residues" evidence="1">
    <location>
        <begin position="553"/>
        <end position="562"/>
    </location>
</feature>
<feature type="region of interest" description="Disordered" evidence="1">
    <location>
        <begin position="122"/>
        <end position="398"/>
    </location>
</feature>
<feature type="region of interest" description="Disordered" evidence="1">
    <location>
        <begin position="53"/>
        <end position="101"/>
    </location>
</feature>
<dbReference type="OrthoDB" id="2684446at2759"/>
<feature type="compositionally biased region" description="Pro residues" evidence="1">
    <location>
        <begin position="346"/>
        <end position="360"/>
    </location>
</feature>
<feature type="compositionally biased region" description="Polar residues" evidence="1">
    <location>
        <begin position="221"/>
        <end position="231"/>
    </location>
</feature>
<feature type="compositionally biased region" description="Low complexity" evidence="1">
    <location>
        <begin position="57"/>
        <end position="68"/>
    </location>
</feature>
<feature type="compositionally biased region" description="Polar residues" evidence="1">
    <location>
        <begin position="422"/>
        <end position="435"/>
    </location>
</feature>
<feature type="compositionally biased region" description="Basic and acidic residues" evidence="1">
    <location>
        <begin position="757"/>
        <end position="793"/>
    </location>
</feature>
<evidence type="ECO:0000313" key="3">
    <source>
        <dbReference type="Proteomes" id="UP000184267"/>
    </source>
</evidence>
<feature type="compositionally biased region" description="Low complexity" evidence="1">
    <location>
        <begin position="245"/>
        <end position="259"/>
    </location>
</feature>
<proteinExistence type="predicted"/>
<feature type="compositionally biased region" description="Low complexity" evidence="1">
    <location>
        <begin position="483"/>
        <end position="492"/>
    </location>
</feature>
<feature type="region of interest" description="Disordered" evidence="1">
    <location>
        <begin position="417"/>
        <end position="721"/>
    </location>
</feature>
<dbReference type="EMBL" id="MNAD01001650">
    <property type="protein sequence ID" value="OJT02718.1"/>
    <property type="molecule type" value="Genomic_DNA"/>
</dbReference>
<keyword evidence="3" id="KW-1185">Reference proteome</keyword>
<feature type="compositionally biased region" description="Polar residues" evidence="1">
    <location>
        <begin position="307"/>
        <end position="328"/>
    </location>
</feature>
<dbReference type="AlphaFoldDB" id="A0A1M2V573"/>
<evidence type="ECO:0000313" key="2">
    <source>
        <dbReference type="EMBL" id="OJT02718.1"/>
    </source>
</evidence>
<reference evidence="2 3" key="1">
    <citation type="submission" date="2016-10" db="EMBL/GenBank/DDBJ databases">
        <title>Genome sequence of the basidiomycete white-rot fungus Trametes pubescens.</title>
        <authorList>
            <person name="Makela M.R."/>
            <person name="Granchi Z."/>
            <person name="Peng M."/>
            <person name="De Vries R.P."/>
            <person name="Grigoriev I."/>
            <person name="Riley R."/>
            <person name="Hilden K."/>
        </authorList>
    </citation>
    <scope>NUCLEOTIDE SEQUENCE [LARGE SCALE GENOMIC DNA]</scope>
    <source>
        <strain evidence="2 3">FBCC735</strain>
    </source>
</reference>
<protein>
    <submittedName>
        <fullName evidence="2">Uncharacterized protein</fullName>
    </submittedName>
</protein>
<organism evidence="2 3">
    <name type="scientific">Trametes pubescens</name>
    <name type="common">White-rot fungus</name>
    <dbReference type="NCBI Taxonomy" id="154538"/>
    <lineage>
        <taxon>Eukaryota</taxon>
        <taxon>Fungi</taxon>
        <taxon>Dikarya</taxon>
        <taxon>Basidiomycota</taxon>
        <taxon>Agaricomycotina</taxon>
        <taxon>Agaricomycetes</taxon>
        <taxon>Polyporales</taxon>
        <taxon>Polyporaceae</taxon>
        <taxon>Trametes</taxon>
    </lineage>
</organism>
<feature type="region of interest" description="Disordered" evidence="1">
    <location>
        <begin position="757"/>
        <end position="833"/>
    </location>
</feature>